<keyword evidence="1" id="KW-0378">Hydrolase</keyword>
<feature type="active site" description="Proton donor/acceptor" evidence="3">
    <location>
        <position position="265"/>
    </location>
</feature>
<dbReference type="Proteomes" id="UP000515913">
    <property type="component" value="Chromosome"/>
</dbReference>
<keyword evidence="1 2" id="KW-0479">Metal-binding</keyword>
<accession>A0A7G9GY63</accession>
<evidence type="ECO:0000313" key="5">
    <source>
        <dbReference type="Proteomes" id="UP000515913"/>
    </source>
</evidence>
<comment type="cofactor">
    <cofactor evidence="2">
        <name>Zn(2+)</name>
        <dbReference type="ChEBI" id="CHEBI:29105"/>
    </cofactor>
    <text evidence="2">Binds 1 zinc ion per subunit.</text>
</comment>
<evidence type="ECO:0000256" key="1">
    <source>
        <dbReference type="PIRNR" id="PIRNR006615"/>
    </source>
</evidence>
<name>A0A7G9GY63_9FUSO</name>
<evidence type="ECO:0000256" key="2">
    <source>
        <dbReference type="PIRSR" id="PIRSR006615-1"/>
    </source>
</evidence>
<dbReference type="RefSeq" id="WP_187423070.1">
    <property type="nucleotide sequence ID" value="NZ_CP060637.1"/>
</dbReference>
<sequence length="500" mass="58849">MREEDIKKLNELHKLLRDIEYIKHTLNGVVYWDKITNMPRGGIDYRSEVMGYFAEELYKKFSSSKLHKLVSYFEKKYDKNIKIMAMIRRIKRNYIYVNSIPKNIYRDYIAHISISEAIWQEAKEKNNFDIFAPYLEKIIDYFKKFTNYWGYTDNPYDALLNYYEEGINTKLIEKMIPELKSFAIDTLSKIKTNNEVLNIKGDFSHERQKELSVIILKLIGFDFSYGRLDISEHPTTLANSPKDIRIVTAFNKNDILKGVYNTLHEGGKGLYEQDIDCNLLGTLLAEVSSFSLQEAEAKFYESIIGKDKQFCKILLEHIQKLFPHHYKNISLEEFYKEVNKVEPSLIRIEADELTSILHIIIRYEIEYDLINDNIKVQDLPKIWKEKYKEYLNVDCEDDKNGVLQDIHWSAGYFGYFPSYLLSGIYAAQIAAVLNKDLGNITENINTENLKIIHNWLKENIHRYGAIYTPSELIEKVSGKPINSIYYIEYLKKKYIGLDKI</sequence>
<keyword evidence="1" id="KW-0645">Protease</keyword>
<dbReference type="KEGG" id="fho:H9Q81_02585"/>
<dbReference type="InterPro" id="IPR001333">
    <property type="entry name" value="Peptidase_M32_Taq"/>
</dbReference>
<gene>
    <name evidence="4" type="ORF">H9Q81_02585</name>
</gene>
<keyword evidence="1" id="KW-0482">Metalloprotease</keyword>
<dbReference type="PROSITE" id="PS52034">
    <property type="entry name" value="PEPTIDASE_M32"/>
    <property type="match status" value="1"/>
</dbReference>
<keyword evidence="5" id="KW-1185">Reference proteome</keyword>
<dbReference type="SUPFAM" id="SSF55486">
    <property type="entry name" value="Metalloproteases ('zincins'), catalytic domain"/>
    <property type="match status" value="1"/>
</dbReference>
<dbReference type="AlphaFoldDB" id="A0A7G9GY63"/>
<dbReference type="PIRSF" id="PIRSF006615">
    <property type="entry name" value="Zn_crbxpep_Taq"/>
    <property type="match status" value="1"/>
</dbReference>
<comment type="function">
    <text evidence="1">Broad specificity carboxypetidase that releases amino acids sequentially from the C-terminus, including neutral, aromatic, polar and basic residues.</text>
</comment>
<dbReference type="PANTHER" id="PTHR34217">
    <property type="entry name" value="METAL-DEPENDENT CARBOXYPEPTIDASE"/>
    <property type="match status" value="1"/>
</dbReference>
<dbReference type="GO" id="GO:0004181">
    <property type="term" value="F:metallocarboxypeptidase activity"/>
    <property type="evidence" value="ECO:0007669"/>
    <property type="project" value="UniProtKB-UniRule"/>
</dbReference>
<evidence type="ECO:0000313" key="4">
    <source>
        <dbReference type="EMBL" id="QNM15745.1"/>
    </source>
</evidence>
<dbReference type="GO" id="GO:0006508">
    <property type="term" value="P:proteolysis"/>
    <property type="evidence" value="ECO:0007669"/>
    <property type="project" value="UniProtKB-UniRule"/>
</dbReference>
<dbReference type="CDD" id="cd06460">
    <property type="entry name" value="M32_Taq"/>
    <property type="match status" value="1"/>
</dbReference>
<proteinExistence type="inferred from homology"/>
<protein>
    <recommendedName>
        <fullName evidence="1">Metal-dependent carboxypeptidase</fullName>
        <ecNumber evidence="1">3.4.17.19</ecNumber>
    </recommendedName>
</protein>
<dbReference type="PANTHER" id="PTHR34217:SF1">
    <property type="entry name" value="CARBOXYPEPTIDASE 1"/>
    <property type="match status" value="1"/>
</dbReference>
<dbReference type="PRINTS" id="PR00998">
    <property type="entry name" value="CRBOXYPTASET"/>
</dbReference>
<feature type="binding site" evidence="2">
    <location>
        <position position="294"/>
    </location>
    <ligand>
        <name>Zn(2+)</name>
        <dbReference type="ChEBI" id="CHEBI:29105"/>
        <note>catalytic</note>
    </ligand>
</feature>
<organism evidence="4 5">
    <name type="scientific">Fusobacterium hominis</name>
    <dbReference type="NCBI Taxonomy" id="2764326"/>
    <lineage>
        <taxon>Bacteria</taxon>
        <taxon>Fusobacteriati</taxon>
        <taxon>Fusobacteriota</taxon>
        <taxon>Fusobacteriia</taxon>
        <taxon>Fusobacteriales</taxon>
        <taxon>Fusobacteriaceae</taxon>
        <taxon>Fusobacterium</taxon>
    </lineage>
</organism>
<dbReference type="EMBL" id="CP060637">
    <property type="protein sequence ID" value="QNM15745.1"/>
    <property type="molecule type" value="Genomic_DNA"/>
</dbReference>
<evidence type="ECO:0000256" key="3">
    <source>
        <dbReference type="PIRSR" id="PIRSR006615-2"/>
    </source>
</evidence>
<comment type="similarity">
    <text evidence="1">Belongs to the peptidase M32 family.</text>
</comment>
<comment type="catalytic activity">
    <reaction evidence="1">
        <text>Release of a C-terminal amino acid with broad specificity, except for -Pro.</text>
        <dbReference type="EC" id="3.4.17.19"/>
    </reaction>
</comment>
<reference evidence="4 5" key="1">
    <citation type="submission" date="2020-08" db="EMBL/GenBank/DDBJ databases">
        <authorList>
            <person name="Liu C."/>
            <person name="Sun Q."/>
        </authorList>
    </citation>
    <scope>NUCLEOTIDE SEQUENCE [LARGE SCALE GENOMIC DNA]</scope>
    <source>
        <strain evidence="4 5">NSJ-57</strain>
    </source>
</reference>
<dbReference type="EC" id="3.4.17.19" evidence="1"/>
<dbReference type="Pfam" id="PF02074">
    <property type="entry name" value="Peptidase_M32"/>
    <property type="match status" value="1"/>
</dbReference>
<feature type="binding site" evidence="2">
    <location>
        <position position="264"/>
    </location>
    <ligand>
        <name>Zn(2+)</name>
        <dbReference type="ChEBI" id="CHEBI:29105"/>
        <note>catalytic</note>
    </ligand>
</feature>
<keyword evidence="2" id="KW-0862">Zinc</keyword>
<keyword evidence="1 4" id="KW-0121">Carboxypeptidase</keyword>
<dbReference type="Gene3D" id="1.10.1370.30">
    <property type="match status" value="1"/>
</dbReference>
<dbReference type="GO" id="GO:0046872">
    <property type="term" value="F:metal ion binding"/>
    <property type="evidence" value="ECO:0007669"/>
    <property type="project" value="UniProtKB-KW"/>
</dbReference>